<feature type="domain" description="GGDEF" evidence="2">
    <location>
        <begin position="425"/>
        <end position="567"/>
    </location>
</feature>
<accession>A0ABV8UXF5</accession>
<dbReference type="NCBIfam" id="TIGR00254">
    <property type="entry name" value="GGDEF"/>
    <property type="match status" value="1"/>
</dbReference>
<dbReference type="Gene3D" id="3.30.450.40">
    <property type="match status" value="1"/>
</dbReference>
<reference evidence="4" key="1">
    <citation type="journal article" date="2019" name="Int. J. Syst. Evol. Microbiol.">
        <title>The Global Catalogue of Microorganisms (GCM) 10K type strain sequencing project: providing services to taxonomists for standard genome sequencing and annotation.</title>
        <authorList>
            <consortium name="The Broad Institute Genomics Platform"/>
            <consortium name="The Broad Institute Genome Sequencing Center for Infectious Disease"/>
            <person name="Wu L."/>
            <person name="Ma J."/>
        </authorList>
    </citation>
    <scope>NUCLEOTIDE SEQUENCE [LARGE SCALE GENOMIC DNA]</scope>
    <source>
        <strain evidence="4">CCUG 50353</strain>
    </source>
</reference>
<comment type="caution">
    <text evidence="3">The sequence shown here is derived from an EMBL/GenBank/DDBJ whole genome shotgun (WGS) entry which is preliminary data.</text>
</comment>
<proteinExistence type="predicted"/>
<evidence type="ECO:0000313" key="4">
    <source>
        <dbReference type="Proteomes" id="UP001595733"/>
    </source>
</evidence>
<dbReference type="PANTHER" id="PTHR45138">
    <property type="entry name" value="REGULATORY COMPONENTS OF SENSORY TRANSDUCTION SYSTEM"/>
    <property type="match status" value="1"/>
</dbReference>
<dbReference type="Gene3D" id="3.30.70.270">
    <property type="match status" value="1"/>
</dbReference>
<protein>
    <submittedName>
        <fullName evidence="3">Sensor domain-containing diguanylate cyclase</fullName>
        <ecNumber evidence="3">2.7.7.65</ecNumber>
    </submittedName>
</protein>
<keyword evidence="1" id="KW-0472">Membrane</keyword>
<dbReference type="SUPFAM" id="SSF55781">
    <property type="entry name" value="GAF domain-like"/>
    <property type="match status" value="1"/>
</dbReference>
<dbReference type="PANTHER" id="PTHR45138:SF9">
    <property type="entry name" value="DIGUANYLATE CYCLASE DGCM-RELATED"/>
    <property type="match status" value="1"/>
</dbReference>
<keyword evidence="1" id="KW-1133">Transmembrane helix</keyword>
<dbReference type="InterPro" id="IPR000160">
    <property type="entry name" value="GGDEF_dom"/>
</dbReference>
<organism evidence="3 4">
    <name type="scientific">Chryseomicrobium palamuruense</name>
    <dbReference type="NCBI Taxonomy" id="682973"/>
    <lineage>
        <taxon>Bacteria</taxon>
        <taxon>Bacillati</taxon>
        <taxon>Bacillota</taxon>
        <taxon>Bacilli</taxon>
        <taxon>Bacillales</taxon>
        <taxon>Caryophanaceae</taxon>
        <taxon>Chryseomicrobium</taxon>
    </lineage>
</organism>
<feature type="transmembrane region" description="Helical" evidence="1">
    <location>
        <begin position="12"/>
        <end position="30"/>
    </location>
</feature>
<feature type="transmembrane region" description="Helical" evidence="1">
    <location>
        <begin position="137"/>
        <end position="157"/>
    </location>
</feature>
<keyword evidence="4" id="KW-1185">Reference proteome</keyword>
<evidence type="ECO:0000313" key="3">
    <source>
        <dbReference type="EMBL" id="MFC4356000.1"/>
    </source>
</evidence>
<feature type="transmembrane region" description="Helical" evidence="1">
    <location>
        <begin position="106"/>
        <end position="131"/>
    </location>
</feature>
<dbReference type="InterPro" id="IPR050469">
    <property type="entry name" value="Diguanylate_Cyclase"/>
</dbReference>
<dbReference type="PROSITE" id="PS50887">
    <property type="entry name" value="GGDEF"/>
    <property type="match status" value="1"/>
</dbReference>
<keyword evidence="1" id="KW-0812">Transmembrane</keyword>
<dbReference type="CDD" id="cd01949">
    <property type="entry name" value="GGDEF"/>
    <property type="match status" value="1"/>
</dbReference>
<sequence length="567" mass="64771">MKFSKRTKLNIILLWVFTALPMSIFLYYYYPSQPIDWSIFMLMVLLAIATTAIPIYIGNVTIFFSQWVTVAAFLAYGAGVEMILVQLSILPMIFRVLFLQDLPYRLIFSSWMFIMVSFLSASAAHIAGYQIGSMDTIQILLGATIFMFVSLLSNHVILYSRERILGQKEKFFSRDALWDYAAGLVTLPFAVALYVLQLTMGWLAFPLLGIPFLLITYVMRMYNTAERANIALAKASAFGHELADRLSVEQIVNMFLEHLKNLLPADNIYIIDNLKGNYVVMRALEDGHEMRIDVPSDTIKNSFIHYYFTYSEKQCYVKSSEWVHEAPDFLKNDMNSLLIVPVHRNKKTEGLIILTARKKYAFEKFQLDIVHLLATYFAVSLEKAKYVNAAVEKSETCALTGLHNYRFLNKTLEIEQNRLNSNPHLILSALMLDIDHFKQINDRYGHHAGNIVLKDFAKLIQKNVPEDAVVARYGGEEFVIILPQYTKEEATKIGEKVRQTVEIHPFLVDSDLTKNRLDEIIYITVSIGVSSAPEDTDETMSLLRNADRALYIGAKQAGRNKVAEYLK</sequence>
<dbReference type="Pfam" id="PF00990">
    <property type="entry name" value="GGDEF"/>
    <property type="match status" value="1"/>
</dbReference>
<keyword evidence="3" id="KW-0808">Transferase</keyword>
<dbReference type="InterPro" id="IPR029787">
    <property type="entry name" value="Nucleotide_cyclase"/>
</dbReference>
<gene>
    <name evidence="3" type="ORF">ACFO0S_13140</name>
</gene>
<dbReference type="SMART" id="SM00267">
    <property type="entry name" value="GGDEF"/>
    <property type="match status" value="1"/>
</dbReference>
<dbReference type="GO" id="GO:0052621">
    <property type="term" value="F:diguanylate cyclase activity"/>
    <property type="evidence" value="ECO:0007669"/>
    <property type="project" value="UniProtKB-EC"/>
</dbReference>
<dbReference type="InterPro" id="IPR029016">
    <property type="entry name" value="GAF-like_dom_sf"/>
</dbReference>
<keyword evidence="3" id="KW-0548">Nucleotidyltransferase</keyword>
<name>A0ABV8UXF5_9BACL</name>
<dbReference type="EC" id="2.7.7.65" evidence="3"/>
<feature type="transmembrane region" description="Helical" evidence="1">
    <location>
        <begin position="69"/>
        <end position="94"/>
    </location>
</feature>
<feature type="transmembrane region" description="Helical" evidence="1">
    <location>
        <begin position="202"/>
        <end position="219"/>
    </location>
</feature>
<dbReference type="EMBL" id="JBHSEF010000026">
    <property type="protein sequence ID" value="MFC4356000.1"/>
    <property type="molecule type" value="Genomic_DNA"/>
</dbReference>
<dbReference type="SUPFAM" id="SSF55073">
    <property type="entry name" value="Nucleotide cyclase"/>
    <property type="match status" value="1"/>
</dbReference>
<feature type="transmembrane region" description="Helical" evidence="1">
    <location>
        <begin position="177"/>
        <end position="196"/>
    </location>
</feature>
<evidence type="ECO:0000256" key="1">
    <source>
        <dbReference type="SAM" id="Phobius"/>
    </source>
</evidence>
<dbReference type="Proteomes" id="UP001595733">
    <property type="component" value="Unassembled WGS sequence"/>
</dbReference>
<evidence type="ECO:0000259" key="2">
    <source>
        <dbReference type="PROSITE" id="PS50887"/>
    </source>
</evidence>
<dbReference type="RefSeq" id="WP_378142559.1">
    <property type="nucleotide sequence ID" value="NZ_JBHSEF010000026.1"/>
</dbReference>
<dbReference type="InterPro" id="IPR043128">
    <property type="entry name" value="Rev_trsase/Diguanyl_cyclase"/>
</dbReference>
<feature type="transmembrane region" description="Helical" evidence="1">
    <location>
        <begin position="37"/>
        <end position="57"/>
    </location>
</feature>